<comment type="subcellular location">
    <subcellularLocation>
        <location evidence="2">Nucleus</location>
    </subcellularLocation>
</comment>
<dbReference type="InterPro" id="IPR032308">
    <property type="entry name" value="TDBD"/>
</dbReference>
<dbReference type="GO" id="GO:0030527">
    <property type="term" value="F:structural constituent of chromatin"/>
    <property type="evidence" value="ECO:0007669"/>
    <property type="project" value="InterPro"/>
</dbReference>
<evidence type="ECO:0000256" key="4">
    <source>
        <dbReference type="ARBA" id="ARBA00023242"/>
    </source>
</evidence>
<dbReference type="SMART" id="SM00427">
    <property type="entry name" value="H2B"/>
    <property type="match status" value="1"/>
</dbReference>
<protein>
    <recommendedName>
        <fullName evidence="9">Histone H2A/H2B/H3 domain-containing protein</fullName>
    </recommendedName>
</protein>
<comment type="caution">
    <text evidence="7">The sequence shown here is derived from an EMBL/GenBank/DDBJ whole genome shotgun (WGS) entry which is preliminary data.</text>
</comment>
<sequence>MKQAEIDFKCSDDYGVNAVEMSKESLMSNESPSITDFKCSWDVGKAEESLCSIDSKGLHECVVDTIKDIEVAQESSRIDIKDVEMPQKSPSRTDLKGSTECTINAVTYVEMAKESSSTTGLVESYSIMDVDMSEESTSRSAKKRSHECVVDASEQEAISNKMAAKEILNDDAMSEKELLRGNIKDSGYLCGCSLCALTAYQFELDAGCSTKHPNNHIYLESSKPIFSIIQVLKTTSHGLLEEAIRSIAGSLISDKSYMVLKAPRAEKKSVAGKSPVAEKKLPSKDAASSIDKKKRSKKSVEAYKIYIFKVLKQVHLDIGISSKAMGIMNNFINGIFEKLAAEASKLARYNKKHTISSREIQTAVRLVHHGELAKDAVSEGTKSTTAPE</sequence>
<reference evidence="7 8" key="1">
    <citation type="journal article" date="2020" name="IScience">
        <title>Genome Sequencing of the Endangered Kingdonia uniflora (Circaeasteraceae, Ranunculales) Reveals Potential Mechanisms of Evolutionary Specialization.</title>
        <authorList>
            <person name="Sun Y."/>
            <person name="Deng T."/>
            <person name="Zhang A."/>
            <person name="Moore M.J."/>
            <person name="Landis J.B."/>
            <person name="Lin N."/>
            <person name="Zhang H."/>
            <person name="Zhang X."/>
            <person name="Huang J."/>
            <person name="Zhang X."/>
            <person name="Sun H."/>
            <person name="Wang H."/>
        </authorList>
    </citation>
    <scope>NUCLEOTIDE SEQUENCE [LARGE SCALE GENOMIC DNA]</scope>
    <source>
        <strain evidence="7">TB1705</strain>
        <tissue evidence="7">Leaf</tissue>
    </source>
</reference>
<dbReference type="GO" id="GO:0005634">
    <property type="term" value="C:nucleus"/>
    <property type="evidence" value="ECO:0007669"/>
    <property type="project" value="UniProtKB-SubCell"/>
</dbReference>
<evidence type="ECO:0000256" key="2">
    <source>
        <dbReference type="ARBA" id="ARBA00004123"/>
    </source>
</evidence>
<dbReference type="GO" id="GO:0046982">
    <property type="term" value="F:protein heterodimerization activity"/>
    <property type="evidence" value="ECO:0007669"/>
    <property type="project" value="InterPro"/>
</dbReference>
<dbReference type="GO" id="GO:0003677">
    <property type="term" value="F:DNA binding"/>
    <property type="evidence" value="ECO:0007669"/>
    <property type="project" value="InterPro"/>
</dbReference>
<dbReference type="SUPFAM" id="SSF47113">
    <property type="entry name" value="Histone-fold"/>
    <property type="match status" value="1"/>
</dbReference>
<evidence type="ECO:0000259" key="5">
    <source>
        <dbReference type="Pfam" id="PF00125"/>
    </source>
</evidence>
<name>A0A7J7N966_9MAGN</name>
<dbReference type="PANTHER" id="PTHR23428">
    <property type="entry name" value="HISTONE H2B"/>
    <property type="match status" value="1"/>
</dbReference>
<dbReference type="Gene3D" id="1.10.20.10">
    <property type="entry name" value="Histone, subunit A"/>
    <property type="match status" value="1"/>
</dbReference>
<proteinExistence type="inferred from homology"/>
<dbReference type="AlphaFoldDB" id="A0A7J7N966"/>
<organism evidence="7 8">
    <name type="scientific">Kingdonia uniflora</name>
    <dbReference type="NCBI Taxonomy" id="39325"/>
    <lineage>
        <taxon>Eukaryota</taxon>
        <taxon>Viridiplantae</taxon>
        <taxon>Streptophyta</taxon>
        <taxon>Embryophyta</taxon>
        <taxon>Tracheophyta</taxon>
        <taxon>Spermatophyta</taxon>
        <taxon>Magnoliopsida</taxon>
        <taxon>Ranunculales</taxon>
        <taxon>Circaeasteraceae</taxon>
        <taxon>Kingdonia</taxon>
    </lineage>
</organism>
<comment type="similarity">
    <text evidence="3">Belongs to the histone H2B family.</text>
</comment>
<dbReference type="OrthoDB" id="2018474at2759"/>
<evidence type="ECO:0008006" key="9">
    <source>
        <dbReference type="Google" id="ProtNLM"/>
    </source>
</evidence>
<dbReference type="GO" id="GO:0000786">
    <property type="term" value="C:nucleosome"/>
    <property type="evidence" value="ECO:0007669"/>
    <property type="project" value="InterPro"/>
</dbReference>
<feature type="domain" description="Tify" evidence="6">
    <location>
        <begin position="181"/>
        <end position="225"/>
    </location>
</feature>
<evidence type="ECO:0000313" key="7">
    <source>
        <dbReference type="EMBL" id="KAF6163562.1"/>
    </source>
</evidence>
<keyword evidence="4" id="KW-0539">Nucleus</keyword>
<dbReference type="FunFam" id="1.10.20.10:FF:000043">
    <property type="entry name" value="Histone H2B"/>
    <property type="match status" value="1"/>
</dbReference>
<dbReference type="EMBL" id="JACGCM010000972">
    <property type="protein sequence ID" value="KAF6163562.1"/>
    <property type="molecule type" value="Genomic_DNA"/>
</dbReference>
<gene>
    <name evidence="7" type="ORF">GIB67_022127</name>
</gene>
<evidence type="ECO:0000313" key="8">
    <source>
        <dbReference type="Proteomes" id="UP000541444"/>
    </source>
</evidence>
<dbReference type="CDD" id="cd22910">
    <property type="entry name" value="HFD_H2B"/>
    <property type="match status" value="1"/>
</dbReference>
<evidence type="ECO:0000256" key="3">
    <source>
        <dbReference type="ARBA" id="ARBA00006846"/>
    </source>
</evidence>
<accession>A0A7J7N966</accession>
<evidence type="ECO:0000256" key="1">
    <source>
        <dbReference type="ARBA" id="ARBA00002001"/>
    </source>
</evidence>
<dbReference type="Pfam" id="PF16135">
    <property type="entry name" value="TDBD"/>
    <property type="match status" value="1"/>
</dbReference>
<keyword evidence="8" id="KW-1185">Reference proteome</keyword>
<evidence type="ECO:0000259" key="6">
    <source>
        <dbReference type="Pfam" id="PF16135"/>
    </source>
</evidence>
<dbReference type="Proteomes" id="UP000541444">
    <property type="component" value="Unassembled WGS sequence"/>
</dbReference>
<dbReference type="InterPro" id="IPR000558">
    <property type="entry name" value="Histone_H2B"/>
</dbReference>
<comment type="function">
    <text evidence="1">Core component of nucleosome. Nucleosomes wrap and compact DNA into chromatin, limiting DNA accessibility to the cellular machineries which require DNA as a template. Histones thereby play a central role in transcription regulation, DNA repair, DNA replication and chromosomal stability. DNA accessibility is regulated via a complex set of post-translational modifications of histones, also called histone code, and nucleosome remodeling.</text>
</comment>
<feature type="domain" description="Core Histone H2A/H2B/H3" evidence="5">
    <location>
        <begin position="291"/>
        <end position="366"/>
    </location>
</feature>
<dbReference type="InterPro" id="IPR009072">
    <property type="entry name" value="Histone-fold"/>
</dbReference>
<dbReference type="PRINTS" id="PR00621">
    <property type="entry name" value="HISTONEH2B"/>
</dbReference>
<dbReference type="InterPro" id="IPR007125">
    <property type="entry name" value="H2A/H2B/H3"/>
</dbReference>
<dbReference type="Pfam" id="PF00125">
    <property type="entry name" value="Histone"/>
    <property type="match status" value="1"/>
</dbReference>